<dbReference type="EMBL" id="DTPE01000001">
    <property type="protein sequence ID" value="HGE74498.1"/>
    <property type="molecule type" value="Genomic_DNA"/>
</dbReference>
<comment type="subunit">
    <text evidence="5">A double ring-shaped homohexamer of HslV is capped on each side by a ring-shaped HslU homohexamer. The assembly of the HslU/HslV complex is dependent on binding of ATP.</text>
</comment>
<dbReference type="Pfam" id="PF07724">
    <property type="entry name" value="AAA_2"/>
    <property type="match status" value="1"/>
</dbReference>
<dbReference type="InterPro" id="IPR004491">
    <property type="entry name" value="HslU"/>
</dbReference>
<dbReference type="Gene3D" id="1.10.8.10">
    <property type="entry name" value="DNA helicase RuvA subunit, C-terminal domain"/>
    <property type="match status" value="1"/>
</dbReference>
<dbReference type="HAMAP" id="MF_00249">
    <property type="entry name" value="HslU"/>
    <property type="match status" value="1"/>
</dbReference>
<feature type="binding site" evidence="5">
    <location>
        <position position="275"/>
    </location>
    <ligand>
        <name>ATP</name>
        <dbReference type="ChEBI" id="CHEBI:30616"/>
    </ligand>
</feature>
<dbReference type="Gene3D" id="3.40.50.300">
    <property type="entry name" value="P-loop containing nucleotide triphosphate hydrolases"/>
    <property type="match status" value="2"/>
</dbReference>
<keyword evidence="4 5" id="KW-0143">Chaperone</keyword>
<evidence type="ECO:0000256" key="2">
    <source>
        <dbReference type="ARBA" id="ARBA00022741"/>
    </source>
</evidence>
<evidence type="ECO:0000313" key="8">
    <source>
        <dbReference type="EMBL" id="HGE74498.1"/>
    </source>
</evidence>
<dbReference type="GO" id="GO:0043335">
    <property type="term" value="P:protein unfolding"/>
    <property type="evidence" value="ECO:0007669"/>
    <property type="project" value="UniProtKB-UniRule"/>
</dbReference>
<keyword evidence="8" id="KW-0378">Hydrolase</keyword>
<dbReference type="GO" id="GO:0005524">
    <property type="term" value="F:ATP binding"/>
    <property type="evidence" value="ECO:0007669"/>
    <property type="project" value="UniProtKB-UniRule"/>
</dbReference>
<dbReference type="GO" id="GO:0016887">
    <property type="term" value="F:ATP hydrolysis activity"/>
    <property type="evidence" value="ECO:0007669"/>
    <property type="project" value="InterPro"/>
</dbReference>
<dbReference type="GO" id="GO:0009376">
    <property type="term" value="C:HslUV protease complex"/>
    <property type="evidence" value="ECO:0007669"/>
    <property type="project" value="UniProtKB-UniRule"/>
</dbReference>
<accession>A0A7V3RDB2</accession>
<dbReference type="GO" id="GO:0036402">
    <property type="term" value="F:proteasome-activating activity"/>
    <property type="evidence" value="ECO:0007669"/>
    <property type="project" value="UniProtKB-UniRule"/>
</dbReference>
<dbReference type="InterPro" id="IPR050052">
    <property type="entry name" value="ATP-dep_Clp_protease_ClpX"/>
</dbReference>
<dbReference type="InterPro" id="IPR019489">
    <property type="entry name" value="Clp_ATPase_C"/>
</dbReference>
<evidence type="ECO:0000256" key="1">
    <source>
        <dbReference type="ARBA" id="ARBA00009771"/>
    </source>
</evidence>
<feature type="binding site" evidence="5">
    <location>
        <position position="340"/>
    </location>
    <ligand>
        <name>ATP</name>
        <dbReference type="ChEBI" id="CHEBI:30616"/>
    </ligand>
</feature>
<dbReference type="Pfam" id="PF00004">
    <property type="entry name" value="AAA"/>
    <property type="match status" value="1"/>
</dbReference>
<dbReference type="Gene3D" id="1.10.8.60">
    <property type="match status" value="1"/>
</dbReference>
<dbReference type="InterPro" id="IPR027417">
    <property type="entry name" value="P-loop_NTPase"/>
</dbReference>
<evidence type="ECO:0000256" key="4">
    <source>
        <dbReference type="ARBA" id="ARBA00023186"/>
    </source>
</evidence>
<gene>
    <name evidence="5 8" type="primary">hslU</name>
    <name evidence="8" type="ORF">ENX73_00020</name>
</gene>
<protein>
    <recommendedName>
        <fullName evidence="5">ATP-dependent protease ATPase subunit HslU</fullName>
    </recommendedName>
    <alternativeName>
        <fullName evidence="5">Unfoldase HslU</fullName>
    </alternativeName>
</protein>
<feature type="domain" description="AAA+ ATPase" evidence="6">
    <location>
        <begin position="53"/>
        <end position="355"/>
    </location>
</feature>
<keyword evidence="2 5" id="KW-0547">Nucleotide-binding</keyword>
<organism evidence="8">
    <name type="scientific">Mesoaciditoga lauensis</name>
    <dbReference type="NCBI Taxonomy" id="1495039"/>
    <lineage>
        <taxon>Bacteria</taxon>
        <taxon>Thermotogati</taxon>
        <taxon>Thermotogota</taxon>
        <taxon>Thermotogae</taxon>
        <taxon>Mesoaciditogales</taxon>
        <taxon>Mesoaciditogaceae</taxon>
        <taxon>Mesoaciditoga</taxon>
    </lineage>
</organism>
<evidence type="ECO:0000256" key="3">
    <source>
        <dbReference type="ARBA" id="ARBA00022840"/>
    </source>
</evidence>
<evidence type="ECO:0000259" key="7">
    <source>
        <dbReference type="SMART" id="SM01086"/>
    </source>
</evidence>
<dbReference type="PANTHER" id="PTHR48102">
    <property type="entry name" value="ATP-DEPENDENT CLP PROTEASE ATP-BINDING SUBUNIT CLPX-LIKE, MITOCHONDRIAL-RELATED"/>
    <property type="match status" value="1"/>
</dbReference>
<dbReference type="SMART" id="SM01086">
    <property type="entry name" value="ClpB_D2-small"/>
    <property type="match status" value="1"/>
</dbReference>
<comment type="function">
    <text evidence="5">ATPase subunit of a proteasome-like degradation complex; this subunit has chaperone activity. The binding of ATP and its subsequent hydrolysis by HslU are essential for unfolding of protein substrates subsequently hydrolyzed by HslV. HslU recognizes the N-terminal part of its protein substrates and unfolds these before they are guided to HslV for hydrolysis.</text>
</comment>
<name>A0A7V3RDB2_9BACT</name>
<feature type="binding site" evidence="5">
    <location>
        <position position="412"/>
    </location>
    <ligand>
        <name>ATP</name>
        <dbReference type="ChEBI" id="CHEBI:30616"/>
    </ligand>
</feature>
<dbReference type="SMART" id="SM00382">
    <property type="entry name" value="AAA"/>
    <property type="match status" value="1"/>
</dbReference>
<dbReference type="NCBIfam" id="TIGR00390">
    <property type="entry name" value="hslU"/>
    <property type="match status" value="1"/>
</dbReference>
<feature type="domain" description="Clp ATPase C-terminal" evidence="7">
    <location>
        <begin position="354"/>
        <end position="444"/>
    </location>
</feature>
<sequence>MSVNIDELNPQGIVVELDKYIVGQKEAKKSVSIALRNRIRRMKLSEDMQRDVMPKNILMAGPTGVGKTEIARRLAQLSGAPFVKIEVTRYTEVGYVGKSVDSIIRDLVEESINTVKSEMAVTVETDAKNAVEERILDSLVPESVKKQGSGGIMSFFQNPQPQVSPETHRVALSKRDEMRQKLKNGELEDTQIEIEIEDNTPVMPMIGGMSPEDLGIDLQDMFGGMMPKKMKRKSVKVKDARRLLLPVESEKLIDKDRMIQEALERAQYKGIVFLDEFDKIVGTNSKSGPDVSREGVQRDLLPIVEGTTISTKYGPVKTDYILFIAAGAFHMAKPSDLIPEIQGRFPIRVELEPLTQQDFERILVEPKNSLIKQYSALLATEGVDVEFTPDGISEMARIAYEVNSKNENIGARRLYTVMEKVMEDVSFKAPDIEKTISIDKDYVFQRVGEIVKNEDLSSYIL</sequence>
<evidence type="ECO:0000259" key="6">
    <source>
        <dbReference type="SMART" id="SM00382"/>
    </source>
</evidence>
<dbReference type="SUPFAM" id="SSF52540">
    <property type="entry name" value="P-loop containing nucleoside triphosphate hydrolases"/>
    <property type="match status" value="1"/>
</dbReference>
<dbReference type="GO" id="GO:0008233">
    <property type="term" value="F:peptidase activity"/>
    <property type="evidence" value="ECO:0007669"/>
    <property type="project" value="UniProtKB-KW"/>
</dbReference>
<comment type="similarity">
    <text evidence="1 5">Belongs to the ClpX chaperone family. HslU subfamily.</text>
</comment>
<feature type="binding site" evidence="5">
    <location>
        <begin position="64"/>
        <end position="69"/>
    </location>
    <ligand>
        <name>ATP</name>
        <dbReference type="ChEBI" id="CHEBI:30616"/>
    </ligand>
</feature>
<evidence type="ECO:0000256" key="5">
    <source>
        <dbReference type="HAMAP-Rule" id="MF_00249"/>
    </source>
</evidence>
<dbReference type="InterPro" id="IPR003959">
    <property type="entry name" value="ATPase_AAA_core"/>
</dbReference>
<feature type="binding site" evidence="5">
    <location>
        <position position="22"/>
    </location>
    <ligand>
        <name>ATP</name>
        <dbReference type="ChEBI" id="CHEBI:30616"/>
    </ligand>
</feature>
<reference evidence="8" key="1">
    <citation type="journal article" date="2020" name="mSystems">
        <title>Genome- and Community-Level Interaction Insights into Carbon Utilization and Element Cycling Functions of Hydrothermarchaeota in Hydrothermal Sediment.</title>
        <authorList>
            <person name="Zhou Z."/>
            <person name="Liu Y."/>
            <person name="Xu W."/>
            <person name="Pan J."/>
            <person name="Luo Z.H."/>
            <person name="Li M."/>
        </authorList>
    </citation>
    <scope>NUCLEOTIDE SEQUENCE [LARGE SCALE GENOMIC DNA]</scope>
    <source>
        <strain evidence="8">SpSt-966</strain>
    </source>
</reference>
<proteinExistence type="inferred from homology"/>
<keyword evidence="5" id="KW-0963">Cytoplasm</keyword>
<dbReference type="InterPro" id="IPR003593">
    <property type="entry name" value="AAA+_ATPase"/>
</dbReference>
<dbReference type="PANTHER" id="PTHR48102:SF3">
    <property type="entry name" value="ATP-DEPENDENT PROTEASE ATPASE SUBUNIT HSLU"/>
    <property type="match status" value="1"/>
</dbReference>
<comment type="subcellular location">
    <subcellularLocation>
        <location evidence="5">Cytoplasm</location>
    </subcellularLocation>
</comment>
<comment type="caution">
    <text evidence="8">The sequence shown here is derived from an EMBL/GenBank/DDBJ whole genome shotgun (WGS) entry which is preliminary data.</text>
</comment>
<keyword evidence="8" id="KW-0645">Protease</keyword>
<dbReference type="AlphaFoldDB" id="A0A7V3RDB2"/>
<keyword evidence="3 5" id="KW-0067">ATP-binding</keyword>
<dbReference type="NCBIfam" id="NF003544">
    <property type="entry name" value="PRK05201.1"/>
    <property type="match status" value="1"/>
</dbReference>